<feature type="region of interest" description="Disordered" evidence="6">
    <location>
        <begin position="1"/>
        <end position="25"/>
    </location>
</feature>
<feature type="compositionally biased region" description="Polar residues" evidence="6">
    <location>
        <begin position="1"/>
        <end position="18"/>
    </location>
</feature>
<reference evidence="9" key="1">
    <citation type="submission" date="2021-01" db="EMBL/GenBank/DDBJ databases">
        <authorList>
            <person name="Corre E."/>
            <person name="Pelletier E."/>
            <person name="Niang G."/>
            <person name="Scheremetjew M."/>
            <person name="Finn R."/>
            <person name="Kale V."/>
            <person name="Holt S."/>
            <person name="Cochrane G."/>
            <person name="Meng A."/>
            <person name="Brown T."/>
            <person name="Cohen L."/>
        </authorList>
    </citation>
    <scope>NUCLEOTIDE SEQUENCE</scope>
    <source>
        <strain evidence="9">308</strain>
    </source>
</reference>
<evidence type="ECO:0000256" key="6">
    <source>
        <dbReference type="SAM" id="MobiDB-lite"/>
    </source>
</evidence>
<keyword evidence="2" id="KW-0560">Oxidoreductase</keyword>
<evidence type="ECO:0000256" key="5">
    <source>
        <dbReference type="ARBA" id="ARBA00049233"/>
    </source>
</evidence>
<gene>
    <name evidence="9" type="ORF">CHYS00102_LOCUS31478</name>
</gene>
<name>A0A7S1G2T8_9STRA</name>
<dbReference type="Pfam" id="PF01408">
    <property type="entry name" value="GFO_IDH_MocA"/>
    <property type="match status" value="1"/>
</dbReference>
<dbReference type="GO" id="GO:0000166">
    <property type="term" value="F:nucleotide binding"/>
    <property type="evidence" value="ECO:0007669"/>
    <property type="project" value="InterPro"/>
</dbReference>
<feature type="domain" description="GFO/IDH/MocA-like oxidoreductase" evidence="8">
    <location>
        <begin position="191"/>
        <end position="316"/>
    </location>
</feature>
<dbReference type="InterPro" id="IPR055170">
    <property type="entry name" value="GFO_IDH_MocA-like_dom"/>
</dbReference>
<evidence type="ECO:0000256" key="4">
    <source>
        <dbReference type="ARBA" id="ARBA00042988"/>
    </source>
</evidence>
<dbReference type="PANTHER" id="PTHR22604">
    <property type="entry name" value="OXIDOREDUCTASES"/>
    <property type="match status" value="1"/>
</dbReference>
<proteinExistence type="inferred from homology"/>
<dbReference type="InterPro" id="IPR036291">
    <property type="entry name" value="NAD(P)-bd_dom_sf"/>
</dbReference>
<protein>
    <recommendedName>
        <fullName evidence="3">D-xylose 1-dehydrogenase (NADP(+), D-xylono-1,5-lactone-forming)</fullName>
        <ecNumber evidence="3">1.1.1.179</ecNumber>
    </recommendedName>
    <alternativeName>
        <fullName evidence="4">D-xylose-NADP dehydrogenase</fullName>
    </alternativeName>
</protein>
<dbReference type="InterPro" id="IPR050984">
    <property type="entry name" value="Gfo/Idh/MocA_domain"/>
</dbReference>
<dbReference type="EC" id="1.1.1.179" evidence="3"/>
<dbReference type="GO" id="GO:0047837">
    <property type="term" value="F:D-xylose 1-dehydrogenase (NADP+) activity"/>
    <property type="evidence" value="ECO:0007669"/>
    <property type="project" value="UniProtKB-EC"/>
</dbReference>
<dbReference type="EMBL" id="HBFR01043018">
    <property type="protein sequence ID" value="CAD8904258.1"/>
    <property type="molecule type" value="Transcribed_RNA"/>
</dbReference>
<evidence type="ECO:0000259" key="7">
    <source>
        <dbReference type="Pfam" id="PF01408"/>
    </source>
</evidence>
<feature type="domain" description="Gfo/Idh/MocA-like oxidoreductase N-terminal" evidence="7">
    <location>
        <begin position="35"/>
        <end position="168"/>
    </location>
</feature>
<dbReference type="AlphaFoldDB" id="A0A7S1G2T8"/>
<dbReference type="PANTHER" id="PTHR22604:SF105">
    <property type="entry name" value="TRANS-1,2-DIHYDROBENZENE-1,2-DIOL DEHYDROGENASE"/>
    <property type="match status" value="1"/>
</dbReference>
<evidence type="ECO:0000256" key="3">
    <source>
        <dbReference type="ARBA" id="ARBA00038984"/>
    </source>
</evidence>
<comment type="catalytic activity">
    <reaction evidence="5">
        <text>D-xylose + NADP(+) = D-xylono-1,5-lactone + NADPH + H(+)</text>
        <dbReference type="Rhea" id="RHEA:22000"/>
        <dbReference type="ChEBI" id="CHEBI:15378"/>
        <dbReference type="ChEBI" id="CHEBI:15867"/>
        <dbReference type="ChEBI" id="CHEBI:53455"/>
        <dbReference type="ChEBI" id="CHEBI:57783"/>
        <dbReference type="ChEBI" id="CHEBI:58349"/>
        <dbReference type="EC" id="1.1.1.179"/>
    </reaction>
</comment>
<dbReference type="Gene3D" id="3.30.360.10">
    <property type="entry name" value="Dihydrodipicolinate Reductase, domain 2"/>
    <property type="match status" value="1"/>
</dbReference>
<dbReference type="Gene3D" id="3.40.50.720">
    <property type="entry name" value="NAD(P)-binding Rossmann-like Domain"/>
    <property type="match status" value="1"/>
</dbReference>
<dbReference type="SUPFAM" id="SSF55347">
    <property type="entry name" value="Glyceraldehyde-3-phosphate dehydrogenase-like, C-terminal domain"/>
    <property type="match status" value="1"/>
</dbReference>
<evidence type="ECO:0000259" key="8">
    <source>
        <dbReference type="Pfam" id="PF22725"/>
    </source>
</evidence>
<sequence>MSSSFSTSPESLASSPGSTLLRVPTDNGSNKIRSLRWGILGCGRVSHDFCLAVHSAFGIRDASAPADDKTAPPVIVACASASSASSASSFASRHSIPRSYGSYSALLADPDVDVVYVGTVHRTRLRDATAVISAGKHLVLEKPFALNYEDAVAIVAKAREAGVFCMEGMWTRFFPVLRHVAENVLSDGEEGLGGIVQITSDFHFNTEDSEKYPDSPLYSFKLAGGAAMYVAPYPLHVATMLLGRTPLAISAVGRVDTGTGVDLQASVSLAYPALVPDENKKNDERPRPNVGPLASLHYGFLTESGETTSILCERGRITINGPSHCPTSVTVERKLPGRGEKETKTTNFPLPVQCGAVAEGDGETMEYFYPNSAGFAYEAAAVCRHIAAGKLEAPECPLDDTLAVMKILDEVRKQIGMDIPKEAEI</sequence>
<accession>A0A7S1G2T8</accession>
<organism evidence="9">
    <name type="scientific">Corethron hystrix</name>
    <dbReference type="NCBI Taxonomy" id="216773"/>
    <lineage>
        <taxon>Eukaryota</taxon>
        <taxon>Sar</taxon>
        <taxon>Stramenopiles</taxon>
        <taxon>Ochrophyta</taxon>
        <taxon>Bacillariophyta</taxon>
        <taxon>Coscinodiscophyceae</taxon>
        <taxon>Corethrophycidae</taxon>
        <taxon>Corethrales</taxon>
        <taxon>Corethraceae</taxon>
        <taxon>Corethron</taxon>
    </lineage>
</organism>
<dbReference type="InterPro" id="IPR000683">
    <property type="entry name" value="Gfo/Idh/MocA-like_OxRdtase_N"/>
</dbReference>
<dbReference type="Pfam" id="PF22725">
    <property type="entry name" value="GFO_IDH_MocA_C3"/>
    <property type="match status" value="1"/>
</dbReference>
<evidence type="ECO:0000256" key="1">
    <source>
        <dbReference type="ARBA" id="ARBA00010928"/>
    </source>
</evidence>
<evidence type="ECO:0000313" key="9">
    <source>
        <dbReference type="EMBL" id="CAD8904258.1"/>
    </source>
</evidence>
<comment type="similarity">
    <text evidence="1">Belongs to the Gfo/Idh/MocA family.</text>
</comment>
<dbReference type="SUPFAM" id="SSF51735">
    <property type="entry name" value="NAD(P)-binding Rossmann-fold domains"/>
    <property type="match status" value="1"/>
</dbReference>
<evidence type="ECO:0000256" key="2">
    <source>
        <dbReference type="ARBA" id="ARBA00023002"/>
    </source>
</evidence>